<name>A0ABS0B5F7_9GAMM</name>
<feature type="transmembrane region" description="Helical" evidence="1">
    <location>
        <begin position="99"/>
        <end position="121"/>
    </location>
</feature>
<feature type="transmembrane region" description="Helical" evidence="1">
    <location>
        <begin position="68"/>
        <end position="87"/>
    </location>
</feature>
<keyword evidence="1" id="KW-1133">Transmembrane helix</keyword>
<protein>
    <recommendedName>
        <fullName evidence="4">DUF2306 domain-containing protein</fullName>
    </recommendedName>
</protein>
<keyword evidence="1" id="KW-0812">Transmembrane</keyword>
<evidence type="ECO:0000256" key="1">
    <source>
        <dbReference type="SAM" id="Phobius"/>
    </source>
</evidence>
<sequence length="235" mass="25022">MNAYALLVAGHVLAGTLALVTFWMAALLRKGSPSHRRTGQVYLLAMCAIVATGAPMAVARLLDGHPVTAAFLGYLVVITATGMWGAWRAIRDRASVQRYTGPVFVVLAALSLASGCAVFALGVNVQSPLLTGFSLVGVAGGLGMIGKRLRRERLASDPRWWMREHYTSMLGNGIATHIAFLGIGLPRLLPSVSGTALQYVAWFAPIGVAIIAKLILDRRWGSRPRHGIAVVASRP</sequence>
<dbReference type="RefSeq" id="WP_194929873.1">
    <property type="nucleotide sequence ID" value="NZ_JADLZT010000002.1"/>
</dbReference>
<dbReference type="Proteomes" id="UP001429984">
    <property type="component" value="Unassembled WGS sequence"/>
</dbReference>
<organism evidence="2 3">
    <name type="scientific">Lysobacter niastensis</name>
    <dbReference type="NCBI Taxonomy" id="380629"/>
    <lineage>
        <taxon>Bacteria</taxon>
        <taxon>Pseudomonadati</taxon>
        <taxon>Pseudomonadota</taxon>
        <taxon>Gammaproteobacteria</taxon>
        <taxon>Lysobacterales</taxon>
        <taxon>Lysobacteraceae</taxon>
        <taxon>Lysobacter</taxon>
    </lineage>
</organism>
<evidence type="ECO:0008006" key="4">
    <source>
        <dbReference type="Google" id="ProtNLM"/>
    </source>
</evidence>
<proteinExistence type="predicted"/>
<keyword evidence="1" id="KW-0472">Membrane</keyword>
<feature type="transmembrane region" description="Helical" evidence="1">
    <location>
        <begin position="197"/>
        <end position="216"/>
    </location>
</feature>
<gene>
    <name evidence="2" type="ORF">IU514_04480</name>
</gene>
<comment type="caution">
    <text evidence="2">The sequence shown here is derived from an EMBL/GenBank/DDBJ whole genome shotgun (WGS) entry which is preliminary data.</text>
</comment>
<evidence type="ECO:0000313" key="2">
    <source>
        <dbReference type="EMBL" id="MBF6023283.1"/>
    </source>
</evidence>
<dbReference type="EMBL" id="JADLZT010000002">
    <property type="protein sequence ID" value="MBF6023283.1"/>
    <property type="molecule type" value="Genomic_DNA"/>
</dbReference>
<feature type="transmembrane region" description="Helical" evidence="1">
    <location>
        <begin position="127"/>
        <end position="145"/>
    </location>
</feature>
<feature type="transmembrane region" description="Helical" evidence="1">
    <location>
        <begin position="166"/>
        <end position="185"/>
    </location>
</feature>
<keyword evidence="3" id="KW-1185">Reference proteome</keyword>
<accession>A0ABS0B5F7</accession>
<reference evidence="2 3" key="1">
    <citation type="submission" date="2020-11" db="EMBL/GenBank/DDBJ databases">
        <title>Draft Genome Sequence and Secondary Metabolite Biosynthetic Potential of the Lysobacter niastensis Type strain DSM 18481.</title>
        <authorList>
            <person name="Turrini P."/>
            <person name="Artuso I."/>
            <person name="Tescari M."/>
            <person name="Lugli G.A."/>
            <person name="Frangipani E."/>
            <person name="Ventura M."/>
            <person name="Visca P."/>
        </authorList>
    </citation>
    <scope>NUCLEOTIDE SEQUENCE [LARGE SCALE GENOMIC DNA]</scope>
    <source>
        <strain evidence="2 3">DSM 18481</strain>
    </source>
</reference>
<feature type="transmembrane region" description="Helical" evidence="1">
    <location>
        <begin position="6"/>
        <end position="29"/>
    </location>
</feature>
<feature type="transmembrane region" description="Helical" evidence="1">
    <location>
        <begin position="41"/>
        <end position="62"/>
    </location>
</feature>
<evidence type="ECO:0000313" key="3">
    <source>
        <dbReference type="Proteomes" id="UP001429984"/>
    </source>
</evidence>